<keyword evidence="1" id="KW-0812">Transmembrane</keyword>
<protein>
    <recommendedName>
        <fullName evidence="4">tRNA U-34 5-methylaminomethyl-2-thiouridine biosynthesis protein</fullName>
    </recommendedName>
</protein>
<dbReference type="RefSeq" id="WP_317936775.1">
    <property type="nucleotide sequence ID" value="NZ_JAUBDH010000010.1"/>
</dbReference>
<name>A0ABU4G2N6_9BACL</name>
<organism evidence="2 3">
    <name type="scientific">Sporosarcina aquimarina</name>
    <dbReference type="NCBI Taxonomy" id="114975"/>
    <lineage>
        <taxon>Bacteria</taxon>
        <taxon>Bacillati</taxon>
        <taxon>Bacillota</taxon>
        <taxon>Bacilli</taxon>
        <taxon>Bacillales</taxon>
        <taxon>Caryophanaceae</taxon>
        <taxon>Sporosarcina</taxon>
    </lineage>
</organism>
<keyword evidence="1" id="KW-1133">Transmembrane helix</keyword>
<accession>A0ABU4G2N6</accession>
<proteinExistence type="predicted"/>
<evidence type="ECO:0000313" key="2">
    <source>
        <dbReference type="EMBL" id="MDW0111161.1"/>
    </source>
</evidence>
<dbReference type="Proteomes" id="UP001280629">
    <property type="component" value="Unassembled WGS sequence"/>
</dbReference>
<evidence type="ECO:0000256" key="1">
    <source>
        <dbReference type="SAM" id="Phobius"/>
    </source>
</evidence>
<gene>
    <name evidence="2" type="ORF">QT716_14140</name>
</gene>
<dbReference type="EMBL" id="JAUBDH010000010">
    <property type="protein sequence ID" value="MDW0111161.1"/>
    <property type="molecule type" value="Genomic_DNA"/>
</dbReference>
<evidence type="ECO:0008006" key="4">
    <source>
        <dbReference type="Google" id="ProtNLM"/>
    </source>
</evidence>
<sequence length="51" mass="5670">MSKNIIWLVAGILVAWFVISILTKNFDGDFLLVLLLGVFIGYGVGKKENNE</sequence>
<keyword evidence="1" id="KW-0472">Membrane</keyword>
<keyword evidence="3" id="KW-1185">Reference proteome</keyword>
<reference evidence="2 3" key="1">
    <citation type="submission" date="2023-06" db="EMBL/GenBank/DDBJ databases">
        <title>Sporosarcina sp. nov., isolated from Korean traditional fermented seafood 'Jeotgal'.</title>
        <authorList>
            <person name="Yang A.-I."/>
            <person name="Shin N.-R."/>
        </authorList>
    </citation>
    <scope>NUCLEOTIDE SEQUENCE [LARGE SCALE GENOMIC DNA]</scope>
    <source>
        <strain evidence="2 3">KCTC3840</strain>
    </source>
</reference>
<feature type="transmembrane region" description="Helical" evidence="1">
    <location>
        <begin position="5"/>
        <end position="22"/>
    </location>
</feature>
<evidence type="ECO:0000313" key="3">
    <source>
        <dbReference type="Proteomes" id="UP001280629"/>
    </source>
</evidence>
<comment type="caution">
    <text evidence="2">The sequence shown here is derived from an EMBL/GenBank/DDBJ whole genome shotgun (WGS) entry which is preliminary data.</text>
</comment>
<feature type="transmembrane region" description="Helical" evidence="1">
    <location>
        <begin position="28"/>
        <end position="45"/>
    </location>
</feature>